<organism evidence="2 3">
    <name type="scientific">Amycolatopsis pigmentata</name>
    <dbReference type="NCBI Taxonomy" id="450801"/>
    <lineage>
        <taxon>Bacteria</taxon>
        <taxon>Bacillati</taxon>
        <taxon>Actinomycetota</taxon>
        <taxon>Actinomycetes</taxon>
        <taxon>Pseudonocardiales</taxon>
        <taxon>Pseudonocardiaceae</taxon>
        <taxon>Amycolatopsis</taxon>
    </lineage>
</organism>
<dbReference type="RefSeq" id="WP_378266611.1">
    <property type="nucleotide sequence ID" value="NZ_JBHUKR010000009.1"/>
</dbReference>
<evidence type="ECO:0000256" key="1">
    <source>
        <dbReference type="SAM" id="SignalP"/>
    </source>
</evidence>
<accession>A0ABW5FVF3</accession>
<keyword evidence="1" id="KW-0732">Signal</keyword>
<dbReference type="EMBL" id="JBHUKR010000009">
    <property type="protein sequence ID" value="MFD2418595.1"/>
    <property type="molecule type" value="Genomic_DNA"/>
</dbReference>
<keyword evidence="3" id="KW-1185">Reference proteome</keyword>
<feature type="chain" id="PRO_5045655087" evidence="1">
    <location>
        <begin position="29"/>
        <end position="86"/>
    </location>
</feature>
<evidence type="ECO:0000313" key="3">
    <source>
        <dbReference type="Proteomes" id="UP001597417"/>
    </source>
</evidence>
<comment type="caution">
    <text evidence="2">The sequence shown here is derived from an EMBL/GenBank/DDBJ whole genome shotgun (WGS) entry which is preliminary data.</text>
</comment>
<name>A0ABW5FVF3_9PSEU</name>
<feature type="signal peptide" evidence="1">
    <location>
        <begin position="1"/>
        <end position="28"/>
    </location>
</feature>
<protein>
    <submittedName>
        <fullName evidence="2">Uncharacterized protein</fullName>
    </submittedName>
</protein>
<evidence type="ECO:0000313" key="2">
    <source>
        <dbReference type="EMBL" id="MFD2418595.1"/>
    </source>
</evidence>
<dbReference type="Proteomes" id="UP001597417">
    <property type="component" value="Unassembled WGS sequence"/>
</dbReference>
<gene>
    <name evidence="2" type="ORF">ACFSXZ_19925</name>
</gene>
<reference evidence="3" key="1">
    <citation type="journal article" date="2019" name="Int. J. Syst. Evol. Microbiol.">
        <title>The Global Catalogue of Microorganisms (GCM) 10K type strain sequencing project: providing services to taxonomists for standard genome sequencing and annotation.</title>
        <authorList>
            <consortium name="The Broad Institute Genomics Platform"/>
            <consortium name="The Broad Institute Genome Sequencing Center for Infectious Disease"/>
            <person name="Wu L."/>
            <person name="Ma J."/>
        </authorList>
    </citation>
    <scope>NUCLEOTIDE SEQUENCE [LARGE SCALE GENOMIC DNA]</scope>
    <source>
        <strain evidence="3">CGMCC 4.7645</strain>
    </source>
</reference>
<proteinExistence type="predicted"/>
<sequence length="86" mass="9123">MVRKFVASAVVTAGLAGGLLLGQGMASADTIPADMPAGAVKVGNFPSWDACQAEYAAGVAQGRYQPDWHVCYRIGWEDRDLWVLPA</sequence>